<dbReference type="EMBL" id="CAJNOR010001164">
    <property type="protein sequence ID" value="CAF1088912.1"/>
    <property type="molecule type" value="Genomic_DNA"/>
</dbReference>
<keyword evidence="4" id="KW-1185">Reference proteome</keyword>
<gene>
    <name evidence="3" type="ORF">EDS130_LOCUS34536</name>
    <name evidence="2" type="ORF">XAT740_LOCUS17727</name>
</gene>
<evidence type="ECO:0000256" key="1">
    <source>
        <dbReference type="SAM" id="Phobius"/>
    </source>
</evidence>
<keyword evidence="1" id="KW-1133">Transmembrane helix</keyword>
<name>A0A815J3F3_ADIRI</name>
<dbReference type="Proteomes" id="UP000663828">
    <property type="component" value="Unassembled WGS sequence"/>
</dbReference>
<feature type="transmembrane region" description="Helical" evidence="1">
    <location>
        <begin position="151"/>
        <end position="174"/>
    </location>
</feature>
<keyword evidence="1" id="KW-0472">Membrane</keyword>
<protein>
    <submittedName>
        <fullName evidence="3">Uncharacterized protein</fullName>
    </submittedName>
</protein>
<evidence type="ECO:0000313" key="3">
    <source>
        <dbReference type="EMBL" id="CAF1373900.1"/>
    </source>
</evidence>
<evidence type="ECO:0000313" key="4">
    <source>
        <dbReference type="Proteomes" id="UP000663828"/>
    </source>
</evidence>
<evidence type="ECO:0000313" key="5">
    <source>
        <dbReference type="Proteomes" id="UP000663852"/>
    </source>
</evidence>
<accession>A0A815J3F3</accession>
<comment type="caution">
    <text evidence="3">The sequence shown here is derived from an EMBL/GenBank/DDBJ whole genome shotgun (WGS) entry which is preliminary data.</text>
</comment>
<keyword evidence="1" id="KW-0812">Transmembrane</keyword>
<dbReference type="OrthoDB" id="10050444at2759"/>
<dbReference type="AlphaFoldDB" id="A0A815J3F3"/>
<evidence type="ECO:0000313" key="2">
    <source>
        <dbReference type="EMBL" id="CAF1088912.1"/>
    </source>
</evidence>
<sequence>MATITRTRRREVTTTVDDGLRNSSQDFRNVVHAVGTGMRDIARTTAEVLGEFQDALKPLMSEFSAEEQNQIYSAFLEYHELLTTSQRFLTRALILAARAWTSTELMASIDIQMIRDICSTVKALFEKFLKINPILQEKLKDQPALKRWRNILGLFAFIGFCSIGIGTAVARFTMTVATTAPAVMAHVAQHEAELSHLKSTLVEIRGVLTTLSQNYPKIEVTAQILSDGAHSRQDFIQLLKDTQAEVDKGFAILRNL</sequence>
<organism evidence="3 5">
    <name type="scientific">Adineta ricciae</name>
    <name type="common">Rotifer</name>
    <dbReference type="NCBI Taxonomy" id="249248"/>
    <lineage>
        <taxon>Eukaryota</taxon>
        <taxon>Metazoa</taxon>
        <taxon>Spiralia</taxon>
        <taxon>Gnathifera</taxon>
        <taxon>Rotifera</taxon>
        <taxon>Eurotatoria</taxon>
        <taxon>Bdelloidea</taxon>
        <taxon>Adinetida</taxon>
        <taxon>Adinetidae</taxon>
        <taxon>Adineta</taxon>
    </lineage>
</organism>
<dbReference type="Proteomes" id="UP000663852">
    <property type="component" value="Unassembled WGS sequence"/>
</dbReference>
<reference evidence="3" key="1">
    <citation type="submission" date="2021-02" db="EMBL/GenBank/DDBJ databases">
        <authorList>
            <person name="Nowell W R."/>
        </authorList>
    </citation>
    <scope>NUCLEOTIDE SEQUENCE</scope>
</reference>
<proteinExistence type="predicted"/>
<dbReference type="EMBL" id="CAJNOJ010000290">
    <property type="protein sequence ID" value="CAF1373900.1"/>
    <property type="molecule type" value="Genomic_DNA"/>
</dbReference>